<dbReference type="AlphaFoldDB" id="A0A8H3QE85"/>
<gene>
    <name evidence="1" type="ORF">RCL2_000135900</name>
</gene>
<protein>
    <submittedName>
        <fullName evidence="1">Uncharacterized protein</fullName>
    </submittedName>
</protein>
<sequence>MKFLFWGGVKSGSRGSTAPFPLITRTKNFTRRYISKRIIRRYDVLLAGPLCGRKNYSVKTFSFAEYYDP</sequence>
<reference evidence="1" key="1">
    <citation type="submission" date="2019-10" db="EMBL/GenBank/DDBJ databases">
        <title>Conservation and host-specific expression of non-tandemly repeated heterogenous ribosome RNA gene in arbuscular mycorrhizal fungi.</title>
        <authorList>
            <person name="Maeda T."/>
            <person name="Kobayashi Y."/>
            <person name="Nakagawa T."/>
            <person name="Ezawa T."/>
            <person name="Yamaguchi K."/>
            <person name="Bino T."/>
            <person name="Nishimoto Y."/>
            <person name="Shigenobu S."/>
            <person name="Kawaguchi M."/>
        </authorList>
    </citation>
    <scope>NUCLEOTIDE SEQUENCE</scope>
    <source>
        <strain evidence="1">HR1</strain>
    </source>
</reference>
<comment type="caution">
    <text evidence="1">The sequence shown here is derived from an EMBL/GenBank/DDBJ whole genome shotgun (WGS) entry which is preliminary data.</text>
</comment>
<proteinExistence type="predicted"/>
<dbReference type="Proteomes" id="UP000615446">
    <property type="component" value="Unassembled WGS sequence"/>
</dbReference>
<name>A0A8H3QE85_9GLOM</name>
<organism evidence="1 2">
    <name type="scientific">Rhizophagus clarus</name>
    <dbReference type="NCBI Taxonomy" id="94130"/>
    <lineage>
        <taxon>Eukaryota</taxon>
        <taxon>Fungi</taxon>
        <taxon>Fungi incertae sedis</taxon>
        <taxon>Mucoromycota</taxon>
        <taxon>Glomeromycotina</taxon>
        <taxon>Glomeromycetes</taxon>
        <taxon>Glomerales</taxon>
        <taxon>Glomeraceae</taxon>
        <taxon>Rhizophagus</taxon>
    </lineage>
</organism>
<accession>A0A8H3QE85</accession>
<dbReference type="EMBL" id="BLAL01000011">
    <property type="protein sequence ID" value="GES73849.1"/>
    <property type="molecule type" value="Genomic_DNA"/>
</dbReference>
<evidence type="ECO:0000313" key="2">
    <source>
        <dbReference type="Proteomes" id="UP000615446"/>
    </source>
</evidence>
<evidence type="ECO:0000313" key="1">
    <source>
        <dbReference type="EMBL" id="GES73849.1"/>
    </source>
</evidence>